<protein>
    <submittedName>
        <fullName evidence="2">Uncharacterized protein</fullName>
    </submittedName>
</protein>
<feature type="chain" id="PRO_5037338024" evidence="1">
    <location>
        <begin position="29"/>
        <end position="199"/>
    </location>
</feature>
<evidence type="ECO:0000313" key="3">
    <source>
        <dbReference type="Proteomes" id="UP000715781"/>
    </source>
</evidence>
<comment type="caution">
    <text evidence="2">The sequence shown here is derived from an EMBL/GenBank/DDBJ whole genome shotgun (WGS) entry which is preliminary data.</text>
</comment>
<feature type="signal peptide" evidence="1">
    <location>
        <begin position="1"/>
        <end position="28"/>
    </location>
</feature>
<dbReference type="Proteomes" id="UP000715781">
    <property type="component" value="Unassembled WGS sequence"/>
</dbReference>
<dbReference type="AlphaFoldDB" id="A0A951PWD5"/>
<reference evidence="2" key="1">
    <citation type="submission" date="2021-05" db="EMBL/GenBank/DDBJ databases">
        <authorList>
            <person name="Pietrasiak N."/>
            <person name="Ward R."/>
            <person name="Stajich J.E."/>
            <person name="Kurbessoian T."/>
        </authorList>
    </citation>
    <scope>NUCLEOTIDE SEQUENCE</scope>
    <source>
        <strain evidence="2">JT2-VF2</strain>
    </source>
</reference>
<evidence type="ECO:0000256" key="1">
    <source>
        <dbReference type="SAM" id="SignalP"/>
    </source>
</evidence>
<name>A0A951PWD5_9NOST</name>
<accession>A0A951PWD5</accession>
<dbReference type="EMBL" id="JAHHHN010000002">
    <property type="protein sequence ID" value="MBW4560663.1"/>
    <property type="molecule type" value="Genomic_DNA"/>
</dbReference>
<sequence>MKTMREIAFIFSLAALSSVSLSSANALAKAPLSDSFKVSEVVSLQPTPQRPVFRKQEPVPHKVTVAQSVASFPLTGSSTEEEVGREQYMQTNITISNTGRIDGVTATRTTRKTNGFVGVVEVILTDKDGNILFITPQQRFAVEGRFIPGPSKRTDRWQVDIPAEVLNQVSGYVIAQRNSNAPSFNATAEKIRDLIKIFL</sequence>
<evidence type="ECO:0000313" key="2">
    <source>
        <dbReference type="EMBL" id="MBW4560663.1"/>
    </source>
</evidence>
<proteinExistence type="predicted"/>
<reference evidence="2" key="2">
    <citation type="journal article" date="2022" name="Microbiol. Resour. Announc.">
        <title>Metagenome Sequencing to Explore Phylogenomics of Terrestrial Cyanobacteria.</title>
        <authorList>
            <person name="Ward R.D."/>
            <person name="Stajich J.E."/>
            <person name="Johansen J.R."/>
            <person name="Huntemann M."/>
            <person name="Clum A."/>
            <person name="Foster B."/>
            <person name="Foster B."/>
            <person name="Roux S."/>
            <person name="Palaniappan K."/>
            <person name="Varghese N."/>
            <person name="Mukherjee S."/>
            <person name="Reddy T.B.K."/>
            <person name="Daum C."/>
            <person name="Copeland A."/>
            <person name="Chen I.A."/>
            <person name="Ivanova N.N."/>
            <person name="Kyrpides N.C."/>
            <person name="Shapiro N."/>
            <person name="Eloe-Fadrosh E.A."/>
            <person name="Pietrasiak N."/>
        </authorList>
    </citation>
    <scope>NUCLEOTIDE SEQUENCE</scope>
    <source>
        <strain evidence="2">JT2-VF2</strain>
    </source>
</reference>
<organism evidence="2 3">
    <name type="scientific">Mojavia pulchra JT2-VF2</name>
    <dbReference type="NCBI Taxonomy" id="287848"/>
    <lineage>
        <taxon>Bacteria</taxon>
        <taxon>Bacillati</taxon>
        <taxon>Cyanobacteriota</taxon>
        <taxon>Cyanophyceae</taxon>
        <taxon>Nostocales</taxon>
        <taxon>Nostocaceae</taxon>
    </lineage>
</organism>
<gene>
    <name evidence="2" type="ORF">KME32_05795</name>
</gene>
<keyword evidence="1" id="KW-0732">Signal</keyword>